<dbReference type="InterPro" id="IPR012677">
    <property type="entry name" value="Nucleotide-bd_a/b_plait_sf"/>
</dbReference>
<feature type="domain" description="RRM" evidence="11">
    <location>
        <begin position="163"/>
        <end position="230"/>
    </location>
</feature>
<reference evidence="12" key="1">
    <citation type="journal article" date="2023" name="Mol. Biol. Evol.">
        <title>Third-Generation Sequencing Reveals the Adaptive Role of the Epigenome in Three Deep-Sea Polychaetes.</title>
        <authorList>
            <person name="Perez M."/>
            <person name="Aroh O."/>
            <person name="Sun Y."/>
            <person name="Lan Y."/>
            <person name="Juniper S.K."/>
            <person name="Young C.R."/>
            <person name="Angers B."/>
            <person name="Qian P.Y."/>
        </authorList>
    </citation>
    <scope>NUCLEOTIDE SEQUENCE</scope>
    <source>
        <strain evidence="12">R07B-5</strain>
    </source>
</reference>
<proteinExistence type="predicted"/>
<dbReference type="InterPro" id="IPR034254">
    <property type="entry name" value="DNAJC17_RRM"/>
</dbReference>
<comment type="caution">
    <text evidence="12">The sequence shown here is derived from an EMBL/GenBank/DDBJ whole genome shotgun (WGS) entry which is preliminary data.</text>
</comment>
<evidence type="ECO:0000256" key="1">
    <source>
        <dbReference type="ARBA" id="ARBA00004123"/>
    </source>
</evidence>
<accession>A0AAD9PCF3</accession>
<feature type="domain" description="J" evidence="10">
    <location>
        <begin position="8"/>
        <end position="73"/>
    </location>
</feature>
<keyword evidence="13" id="KW-1185">Reference proteome</keyword>
<dbReference type="EMBL" id="JAODUO010000037">
    <property type="protein sequence ID" value="KAK2192168.1"/>
    <property type="molecule type" value="Genomic_DNA"/>
</dbReference>
<dbReference type="Pfam" id="PF00076">
    <property type="entry name" value="RRM_1"/>
    <property type="match status" value="1"/>
</dbReference>
<protein>
    <recommendedName>
        <fullName evidence="7">DnaJ homolog subfamily C member 17</fullName>
    </recommendedName>
</protein>
<dbReference type="PANTHER" id="PTHR44313:SF1">
    <property type="entry name" value="DNAJ HOMOLOG SUBFAMILY C MEMBER 17"/>
    <property type="match status" value="1"/>
</dbReference>
<evidence type="ECO:0000256" key="2">
    <source>
        <dbReference type="ARBA" id="ARBA00004496"/>
    </source>
</evidence>
<evidence type="ECO:0000256" key="3">
    <source>
        <dbReference type="ARBA" id="ARBA00022490"/>
    </source>
</evidence>
<dbReference type="AlphaFoldDB" id="A0AAD9PCF3"/>
<dbReference type="GO" id="GO:0005681">
    <property type="term" value="C:spliceosomal complex"/>
    <property type="evidence" value="ECO:0007669"/>
    <property type="project" value="TreeGrafter"/>
</dbReference>
<feature type="coiled-coil region" evidence="9">
    <location>
        <begin position="76"/>
        <end position="147"/>
    </location>
</feature>
<dbReference type="InterPro" id="IPR052094">
    <property type="entry name" value="Pre-mRNA-splicing_ERAD"/>
</dbReference>
<evidence type="ECO:0000256" key="7">
    <source>
        <dbReference type="ARBA" id="ARBA00074360"/>
    </source>
</evidence>
<keyword evidence="9" id="KW-0175">Coiled coil</keyword>
<keyword evidence="3" id="KW-0963">Cytoplasm</keyword>
<keyword evidence="5" id="KW-0539">Nucleus</keyword>
<dbReference type="PRINTS" id="PR00625">
    <property type="entry name" value="JDOMAIN"/>
</dbReference>
<evidence type="ECO:0000256" key="9">
    <source>
        <dbReference type="SAM" id="Coils"/>
    </source>
</evidence>
<comment type="function">
    <text evidence="6">May negatively affect PAX8-induced thyroglobulin/TG transcription.</text>
</comment>
<dbReference type="SUPFAM" id="SSF46565">
    <property type="entry name" value="Chaperone J-domain"/>
    <property type="match status" value="1"/>
</dbReference>
<evidence type="ECO:0000256" key="4">
    <source>
        <dbReference type="ARBA" id="ARBA00023186"/>
    </source>
</evidence>
<keyword evidence="8" id="KW-0694">RNA-binding</keyword>
<organism evidence="12 13">
    <name type="scientific">Ridgeia piscesae</name>
    <name type="common">Tubeworm</name>
    <dbReference type="NCBI Taxonomy" id="27915"/>
    <lineage>
        <taxon>Eukaryota</taxon>
        <taxon>Metazoa</taxon>
        <taxon>Spiralia</taxon>
        <taxon>Lophotrochozoa</taxon>
        <taxon>Annelida</taxon>
        <taxon>Polychaeta</taxon>
        <taxon>Sedentaria</taxon>
        <taxon>Canalipalpata</taxon>
        <taxon>Sabellida</taxon>
        <taxon>Siboglinidae</taxon>
        <taxon>Ridgeia</taxon>
    </lineage>
</organism>
<evidence type="ECO:0000256" key="5">
    <source>
        <dbReference type="ARBA" id="ARBA00023242"/>
    </source>
</evidence>
<name>A0AAD9PCF3_RIDPI</name>
<evidence type="ECO:0000256" key="6">
    <source>
        <dbReference type="ARBA" id="ARBA00053783"/>
    </source>
</evidence>
<evidence type="ECO:0000313" key="12">
    <source>
        <dbReference type="EMBL" id="KAK2192168.1"/>
    </source>
</evidence>
<dbReference type="Gene3D" id="3.30.70.330">
    <property type="match status" value="1"/>
</dbReference>
<dbReference type="SMART" id="SM00271">
    <property type="entry name" value="DnaJ"/>
    <property type="match status" value="1"/>
</dbReference>
<dbReference type="InterPro" id="IPR001623">
    <property type="entry name" value="DnaJ_domain"/>
</dbReference>
<keyword evidence="4" id="KW-0143">Chaperone</keyword>
<dbReference type="GO" id="GO:0000390">
    <property type="term" value="P:spliceosomal complex disassembly"/>
    <property type="evidence" value="ECO:0007669"/>
    <property type="project" value="TreeGrafter"/>
</dbReference>
<dbReference type="GO" id="GO:0005737">
    <property type="term" value="C:cytoplasm"/>
    <property type="evidence" value="ECO:0007669"/>
    <property type="project" value="UniProtKB-SubCell"/>
</dbReference>
<dbReference type="GO" id="GO:0003723">
    <property type="term" value="F:RNA binding"/>
    <property type="evidence" value="ECO:0007669"/>
    <property type="project" value="UniProtKB-UniRule"/>
</dbReference>
<sequence length="297" mass="33355">MADVSKLDLYDILGVSIDATEKEILKAYRKSALKCHPDKNKDNPKAAEAFHQLSKALEVLTDAAARAAYDKILRAKHAAEIRHRELNKKRRKLKEDLEAREGAAGVKQAQEAEATTDLQKQIERLRKEGSRLLQEEQERLKEQLKQEGGTGNKGLKVRWKIKPDGEGSYDEDSLQRIFQKHGKVTALIVSKKKSKGSAIVEFASTEDASRAVQYEVGQPSNPLTVAWLSGHPPTNTVGDKWTEHVSSDQACHPQVQDLTGGSTIESHQDFESIVLMRMRQAEERRKLIEQLKAEEDT</sequence>
<evidence type="ECO:0000259" key="11">
    <source>
        <dbReference type="PROSITE" id="PS50102"/>
    </source>
</evidence>
<dbReference type="CDD" id="cd12429">
    <property type="entry name" value="RRM_DNAJC17"/>
    <property type="match status" value="1"/>
</dbReference>
<evidence type="ECO:0000259" key="10">
    <source>
        <dbReference type="PROSITE" id="PS50076"/>
    </source>
</evidence>
<dbReference type="PROSITE" id="PS50076">
    <property type="entry name" value="DNAJ_2"/>
    <property type="match status" value="1"/>
</dbReference>
<evidence type="ECO:0000313" key="13">
    <source>
        <dbReference type="Proteomes" id="UP001209878"/>
    </source>
</evidence>
<dbReference type="FunFam" id="1.10.287.110:FF:000059">
    <property type="entry name" value="dnaJ homolog subfamily C member 17"/>
    <property type="match status" value="1"/>
</dbReference>
<dbReference type="CDD" id="cd06257">
    <property type="entry name" value="DnaJ"/>
    <property type="match status" value="1"/>
</dbReference>
<dbReference type="Gene3D" id="1.10.287.110">
    <property type="entry name" value="DnaJ domain"/>
    <property type="match status" value="1"/>
</dbReference>
<dbReference type="InterPro" id="IPR036869">
    <property type="entry name" value="J_dom_sf"/>
</dbReference>
<dbReference type="Pfam" id="PF00226">
    <property type="entry name" value="DnaJ"/>
    <property type="match status" value="1"/>
</dbReference>
<dbReference type="PANTHER" id="PTHR44313">
    <property type="entry name" value="DNAJ HOMOLOG SUBFAMILY C MEMBER 17"/>
    <property type="match status" value="1"/>
</dbReference>
<gene>
    <name evidence="12" type="ORF">NP493_37g05025</name>
</gene>
<dbReference type="Proteomes" id="UP001209878">
    <property type="component" value="Unassembled WGS sequence"/>
</dbReference>
<evidence type="ECO:0000256" key="8">
    <source>
        <dbReference type="PROSITE-ProRule" id="PRU00176"/>
    </source>
</evidence>
<dbReference type="InterPro" id="IPR000504">
    <property type="entry name" value="RRM_dom"/>
</dbReference>
<dbReference type="PROSITE" id="PS50102">
    <property type="entry name" value="RRM"/>
    <property type="match status" value="1"/>
</dbReference>
<dbReference type="InterPro" id="IPR035979">
    <property type="entry name" value="RBD_domain_sf"/>
</dbReference>
<comment type="subcellular location">
    <subcellularLocation>
        <location evidence="2">Cytoplasm</location>
    </subcellularLocation>
    <subcellularLocation>
        <location evidence="1">Nucleus</location>
    </subcellularLocation>
</comment>
<dbReference type="SUPFAM" id="SSF54928">
    <property type="entry name" value="RNA-binding domain, RBD"/>
    <property type="match status" value="1"/>
</dbReference>